<name>A0A5J4ZS06_9ASTE</name>
<dbReference type="AlphaFoldDB" id="A0A5J4ZS06"/>
<evidence type="ECO:0000256" key="4">
    <source>
        <dbReference type="ARBA" id="ARBA00034252"/>
    </source>
</evidence>
<gene>
    <name evidence="6" type="ORF">F0562_011883</name>
</gene>
<reference evidence="6 7" key="1">
    <citation type="submission" date="2019-09" db="EMBL/GenBank/DDBJ databases">
        <title>A chromosome-level genome assembly of the Chinese tupelo Nyssa sinensis.</title>
        <authorList>
            <person name="Yang X."/>
            <person name="Kang M."/>
            <person name="Yang Y."/>
            <person name="Xiong H."/>
            <person name="Wang M."/>
            <person name="Zhang Z."/>
            <person name="Wang Z."/>
            <person name="Wu H."/>
            <person name="Ma T."/>
            <person name="Liu J."/>
            <person name="Xi Z."/>
        </authorList>
    </citation>
    <scope>NUCLEOTIDE SEQUENCE [LARGE SCALE GENOMIC DNA]</scope>
    <source>
        <strain evidence="6">J267</strain>
        <tissue evidence="6">Leaf</tissue>
    </source>
</reference>
<dbReference type="PANTHER" id="PTHR24096:SF149">
    <property type="entry name" value="AMP-BINDING DOMAIN-CONTAINING PROTEIN-RELATED"/>
    <property type="match status" value="1"/>
</dbReference>
<keyword evidence="7" id="KW-1185">Reference proteome</keyword>
<dbReference type="SUPFAM" id="SSF56801">
    <property type="entry name" value="Acetyl-CoA synthetase-like"/>
    <property type="match status" value="1"/>
</dbReference>
<evidence type="ECO:0000313" key="7">
    <source>
        <dbReference type="Proteomes" id="UP000325577"/>
    </source>
</evidence>
<comment type="catalytic activity">
    <reaction evidence="4">
        <text>(E)-4-coumarate + ATP + CoA = (E)-4-coumaroyl-CoA + AMP + diphosphate</text>
        <dbReference type="Rhea" id="RHEA:19641"/>
        <dbReference type="ChEBI" id="CHEBI:12876"/>
        <dbReference type="ChEBI" id="CHEBI:30616"/>
        <dbReference type="ChEBI" id="CHEBI:33019"/>
        <dbReference type="ChEBI" id="CHEBI:57287"/>
        <dbReference type="ChEBI" id="CHEBI:85008"/>
        <dbReference type="ChEBI" id="CHEBI:456215"/>
        <dbReference type="EC" id="6.2.1.12"/>
    </reaction>
    <physiologicalReaction direction="left-to-right" evidence="4">
        <dbReference type="Rhea" id="RHEA:19642"/>
    </physiologicalReaction>
</comment>
<dbReference type="EMBL" id="CM018048">
    <property type="protein sequence ID" value="KAA8521210.1"/>
    <property type="molecule type" value="Genomic_DNA"/>
</dbReference>
<proteinExistence type="inferred from homology"/>
<protein>
    <recommendedName>
        <fullName evidence="2">4-coumarate--CoA ligase</fullName>
        <ecNumber evidence="2">6.2.1.12</ecNumber>
    </recommendedName>
</protein>
<evidence type="ECO:0000256" key="1">
    <source>
        <dbReference type="ARBA" id="ARBA00006432"/>
    </source>
</evidence>
<evidence type="ECO:0000313" key="6">
    <source>
        <dbReference type="EMBL" id="KAA8521210.1"/>
    </source>
</evidence>
<dbReference type="PANTHER" id="PTHR24096">
    <property type="entry name" value="LONG-CHAIN-FATTY-ACID--COA LIGASE"/>
    <property type="match status" value="1"/>
</dbReference>
<accession>A0A5J4ZS06</accession>
<dbReference type="InterPro" id="IPR042099">
    <property type="entry name" value="ANL_N_sf"/>
</dbReference>
<dbReference type="Pfam" id="PF13193">
    <property type="entry name" value="AMP-binding_C"/>
    <property type="match status" value="1"/>
</dbReference>
<dbReference type="GO" id="GO:0005777">
    <property type="term" value="C:peroxisome"/>
    <property type="evidence" value="ECO:0007669"/>
    <property type="project" value="TreeGrafter"/>
</dbReference>
<comment type="similarity">
    <text evidence="1">Belongs to the ATP-dependent AMP-binding enzyme family.</text>
</comment>
<dbReference type="GO" id="GO:0006744">
    <property type="term" value="P:ubiquinone biosynthetic process"/>
    <property type="evidence" value="ECO:0007669"/>
    <property type="project" value="TreeGrafter"/>
</dbReference>
<keyword evidence="3" id="KW-0436">Ligase</keyword>
<dbReference type="OrthoDB" id="10253869at2759"/>
<dbReference type="Proteomes" id="UP000325577">
    <property type="component" value="Linkage Group LG5"/>
</dbReference>
<sequence length="202" mass="22549">MQAKVVDWICGSFLPPGCSGELWLRGPAVMKGYLNNMEATTITIDRDGWLHTGDIVYFDEDGYLHIYDRLKEIIKYKGFQIAPADLEAVLISHPDILDAAVTAAMDEEAGEIPVAFVVKRQGSVLSQAAVVDFVAKQVAPYKKVRKVAEFYSSTQLQISKAFKEKSIAFIHIIGNYVKDVQAQIYYRDVLVSSSQLLSRMIP</sequence>
<evidence type="ECO:0000256" key="3">
    <source>
        <dbReference type="ARBA" id="ARBA00022598"/>
    </source>
</evidence>
<dbReference type="GO" id="GO:0016207">
    <property type="term" value="F:4-coumarate-CoA ligase activity"/>
    <property type="evidence" value="ECO:0007669"/>
    <property type="project" value="UniProtKB-EC"/>
</dbReference>
<evidence type="ECO:0000256" key="2">
    <source>
        <dbReference type="ARBA" id="ARBA00012959"/>
    </source>
</evidence>
<dbReference type="InterPro" id="IPR045851">
    <property type="entry name" value="AMP-bd_C_sf"/>
</dbReference>
<dbReference type="EC" id="6.2.1.12" evidence="2"/>
<dbReference type="Gene3D" id="3.40.50.12780">
    <property type="entry name" value="N-terminal domain of ligase-like"/>
    <property type="match status" value="1"/>
</dbReference>
<dbReference type="Gene3D" id="3.30.300.30">
    <property type="match status" value="1"/>
</dbReference>
<feature type="domain" description="AMP-binding enzyme C-terminal" evidence="5">
    <location>
        <begin position="86"/>
        <end position="151"/>
    </location>
</feature>
<dbReference type="InterPro" id="IPR025110">
    <property type="entry name" value="AMP-bd_C"/>
</dbReference>
<organism evidence="6 7">
    <name type="scientific">Nyssa sinensis</name>
    <dbReference type="NCBI Taxonomy" id="561372"/>
    <lineage>
        <taxon>Eukaryota</taxon>
        <taxon>Viridiplantae</taxon>
        <taxon>Streptophyta</taxon>
        <taxon>Embryophyta</taxon>
        <taxon>Tracheophyta</taxon>
        <taxon>Spermatophyta</taxon>
        <taxon>Magnoliopsida</taxon>
        <taxon>eudicotyledons</taxon>
        <taxon>Gunneridae</taxon>
        <taxon>Pentapetalae</taxon>
        <taxon>asterids</taxon>
        <taxon>Cornales</taxon>
        <taxon>Nyssaceae</taxon>
        <taxon>Nyssa</taxon>
    </lineage>
</organism>
<evidence type="ECO:0000259" key="5">
    <source>
        <dbReference type="Pfam" id="PF13193"/>
    </source>
</evidence>